<keyword evidence="2" id="KW-0813">Transport</keyword>
<comment type="similarity">
    <text evidence="1">Belongs to the ABC transporter superfamily.</text>
</comment>
<dbReference type="EMBL" id="JAEMHM010000002">
    <property type="protein sequence ID" value="MBJ6723596.1"/>
    <property type="molecule type" value="Genomic_DNA"/>
</dbReference>
<sequence>MSAGYAAEDNVLLRVEDLVVEFSTRRGRVQAVSGVSFELGRSETLGMVGESGCGKSSLARAIMQLPPPTGGRVLLSGHDLTRLSAGSLRSLRRQFQMVFQDPASSLNPMRPVGKSIEEPLRALDRLEAGERERRAREMMTAVGLDPDLHYQRLPRQLSGGQCQRVSIARALVTRPKLLVCDEPVASLDVSIQAQILNLLREIRSAFGLAVLFIAHDLAVVKQVCDRVAVMYLGRLCEVAPTDAIFHLPAHPYTRALLAAAPRPDPGQPPGEPELLPGELPSPLDPPSGCRFRTRCPRAKARCAEQQPELRALAPGHLVACHYPHDSGAGR</sequence>
<dbReference type="CDD" id="cd03257">
    <property type="entry name" value="ABC_NikE_OppD_transporters"/>
    <property type="match status" value="1"/>
</dbReference>
<dbReference type="PANTHER" id="PTHR43776">
    <property type="entry name" value="TRANSPORT ATP-BINDING PROTEIN"/>
    <property type="match status" value="1"/>
</dbReference>
<dbReference type="AlphaFoldDB" id="A0A8J7J5C1"/>
<reference evidence="7" key="1">
    <citation type="submission" date="2020-12" db="EMBL/GenBank/DDBJ databases">
        <title>Geomonas sp. Red875, isolated from river sediment.</title>
        <authorList>
            <person name="Xu Z."/>
            <person name="Zhang Z."/>
            <person name="Masuda Y."/>
            <person name="Itoh H."/>
            <person name="Senoo K."/>
        </authorList>
    </citation>
    <scope>NUCLEOTIDE SEQUENCE</scope>
    <source>
        <strain evidence="7">Red875</strain>
    </source>
</reference>
<dbReference type="InterPro" id="IPR003593">
    <property type="entry name" value="AAA+_ATPase"/>
</dbReference>
<evidence type="ECO:0000256" key="4">
    <source>
        <dbReference type="ARBA" id="ARBA00022840"/>
    </source>
</evidence>
<evidence type="ECO:0000256" key="5">
    <source>
        <dbReference type="SAM" id="MobiDB-lite"/>
    </source>
</evidence>
<dbReference type="Pfam" id="PF00005">
    <property type="entry name" value="ABC_tran"/>
    <property type="match status" value="1"/>
</dbReference>
<dbReference type="InterPro" id="IPR017871">
    <property type="entry name" value="ABC_transporter-like_CS"/>
</dbReference>
<dbReference type="Pfam" id="PF08352">
    <property type="entry name" value="oligo_HPY"/>
    <property type="match status" value="1"/>
</dbReference>
<evidence type="ECO:0000313" key="7">
    <source>
        <dbReference type="EMBL" id="MBJ6723596.1"/>
    </source>
</evidence>
<dbReference type="InterPro" id="IPR027417">
    <property type="entry name" value="P-loop_NTPase"/>
</dbReference>
<keyword evidence="3" id="KW-0547">Nucleotide-binding</keyword>
<dbReference type="GO" id="GO:0055085">
    <property type="term" value="P:transmembrane transport"/>
    <property type="evidence" value="ECO:0007669"/>
    <property type="project" value="UniProtKB-ARBA"/>
</dbReference>
<dbReference type="PROSITE" id="PS00211">
    <property type="entry name" value="ABC_TRANSPORTER_1"/>
    <property type="match status" value="1"/>
</dbReference>
<evidence type="ECO:0000256" key="3">
    <source>
        <dbReference type="ARBA" id="ARBA00022741"/>
    </source>
</evidence>
<dbReference type="InterPro" id="IPR050319">
    <property type="entry name" value="ABC_transp_ATP-bind"/>
</dbReference>
<organism evidence="7 8">
    <name type="scientific">Geomesophilobacter sediminis</name>
    <dbReference type="NCBI Taxonomy" id="2798584"/>
    <lineage>
        <taxon>Bacteria</taxon>
        <taxon>Pseudomonadati</taxon>
        <taxon>Thermodesulfobacteriota</taxon>
        <taxon>Desulfuromonadia</taxon>
        <taxon>Geobacterales</taxon>
        <taxon>Geobacteraceae</taxon>
        <taxon>Geomesophilobacter</taxon>
    </lineage>
</organism>
<dbReference type="InterPro" id="IPR013563">
    <property type="entry name" value="Oligopep_ABC_C"/>
</dbReference>
<dbReference type="NCBIfam" id="TIGR01727">
    <property type="entry name" value="oligo_HPY"/>
    <property type="match status" value="1"/>
</dbReference>
<dbReference type="GO" id="GO:0005524">
    <property type="term" value="F:ATP binding"/>
    <property type="evidence" value="ECO:0007669"/>
    <property type="project" value="UniProtKB-KW"/>
</dbReference>
<accession>A0A8J7J5C1</accession>
<dbReference type="Proteomes" id="UP000636888">
    <property type="component" value="Unassembled WGS sequence"/>
</dbReference>
<comment type="caution">
    <text evidence="7">The sequence shown here is derived from an EMBL/GenBank/DDBJ whole genome shotgun (WGS) entry which is preliminary data.</text>
</comment>
<protein>
    <submittedName>
        <fullName evidence="7">ATP-binding cassette domain-containing protein</fullName>
    </submittedName>
</protein>
<gene>
    <name evidence="7" type="ORF">JFN93_02635</name>
</gene>
<dbReference type="RefSeq" id="WP_199382437.1">
    <property type="nucleotide sequence ID" value="NZ_JAEMHM010000002.1"/>
</dbReference>
<proteinExistence type="inferred from homology"/>
<evidence type="ECO:0000313" key="8">
    <source>
        <dbReference type="Proteomes" id="UP000636888"/>
    </source>
</evidence>
<evidence type="ECO:0000259" key="6">
    <source>
        <dbReference type="PROSITE" id="PS50893"/>
    </source>
</evidence>
<evidence type="ECO:0000256" key="1">
    <source>
        <dbReference type="ARBA" id="ARBA00005417"/>
    </source>
</evidence>
<feature type="compositionally biased region" description="Low complexity" evidence="5">
    <location>
        <begin position="272"/>
        <end position="281"/>
    </location>
</feature>
<dbReference type="InterPro" id="IPR003439">
    <property type="entry name" value="ABC_transporter-like_ATP-bd"/>
</dbReference>
<dbReference type="GO" id="GO:0015833">
    <property type="term" value="P:peptide transport"/>
    <property type="evidence" value="ECO:0007669"/>
    <property type="project" value="InterPro"/>
</dbReference>
<keyword evidence="8" id="KW-1185">Reference proteome</keyword>
<name>A0A8J7J5C1_9BACT</name>
<dbReference type="FunFam" id="3.40.50.300:FF:000016">
    <property type="entry name" value="Oligopeptide ABC transporter ATP-binding component"/>
    <property type="match status" value="1"/>
</dbReference>
<feature type="compositionally biased region" description="Pro residues" evidence="5">
    <location>
        <begin position="262"/>
        <end position="271"/>
    </location>
</feature>
<dbReference type="PANTHER" id="PTHR43776:SF7">
    <property type="entry name" value="D,D-DIPEPTIDE TRANSPORT ATP-BINDING PROTEIN DDPF-RELATED"/>
    <property type="match status" value="1"/>
</dbReference>
<dbReference type="SMART" id="SM00382">
    <property type="entry name" value="AAA"/>
    <property type="match status" value="1"/>
</dbReference>
<evidence type="ECO:0000256" key="2">
    <source>
        <dbReference type="ARBA" id="ARBA00022448"/>
    </source>
</evidence>
<keyword evidence="4 7" id="KW-0067">ATP-binding</keyword>
<feature type="region of interest" description="Disordered" evidence="5">
    <location>
        <begin position="259"/>
        <end position="286"/>
    </location>
</feature>
<dbReference type="PROSITE" id="PS50893">
    <property type="entry name" value="ABC_TRANSPORTER_2"/>
    <property type="match status" value="1"/>
</dbReference>
<feature type="domain" description="ABC transporter" evidence="6">
    <location>
        <begin position="13"/>
        <end position="257"/>
    </location>
</feature>
<dbReference type="Gene3D" id="3.40.50.300">
    <property type="entry name" value="P-loop containing nucleotide triphosphate hydrolases"/>
    <property type="match status" value="1"/>
</dbReference>
<dbReference type="SUPFAM" id="SSF52540">
    <property type="entry name" value="P-loop containing nucleoside triphosphate hydrolases"/>
    <property type="match status" value="1"/>
</dbReference>
<dbReference type="GO" id="GO:0016887">
    <property type="term" value="F:ATP hydrolysis activity"/>
    <property type="evidence" value="ECO:0007669"/>
    <property type="project" value="InterPro"/>
</dbReference>